<reference evidence="2" key="1">
    <citation type="submission" date="2021-06" db="EMBL/GenBank/DDBJ databases">
        <title>New haloarchaea isolates fom saline soil.</title>
        <authorList>
            <person name="Duran-Viseras A."/>
            <person name="Sanchez-Porro C.S."/>
            <person name="Ventosa A."/>
        </authorList>
    </citation>
    <scope>NUCLEOTIDE SEQUENCE</scope>
    <source>
        <strain evidence="2">JCM 18369</strain>
    </source>
</reference>
<keyword evidence="1" id="KW-1133">Transmembrane helix</keyword>
<dbReference type="RefSeq" id="WP_162414839.1">
    <property type="nucleotide sequence ID" value="NZ_JAHQXE010000001.1"/>
</dbReference>
<evidence type="ECO:0000313" key="3">
    <source>
        <dbReference type="Proteomes" id="UP001166304"/>
    </source>
</evidence>
<feature type="transmembrane region" description="Helical" evidence="1">
    <location>
        <begin position="88"/>
        <end position="105"/>
    </location>
</feature>
<keyword evidence="3" id="KW-1185">Reference proteome</keyword>
<feature type="transmembrane region" description="Helical" evidence="1">
    <location>
        <begin position="65"/>
        <end position="82"/>
    </location>
</feature>
<feature type="transmembrane region" description="Helical" evidence="1">
    <location>
        <begin position="12"/>
        <end position="32"/>
    </location>
</feature>
<name>A0AA41FZ39_9EURY</name>
<organism evidence="2 3">
    <name type="scientific">Haloarcula salina</name>
    <dbReference type="NCBI Taxonomy" id="1429914"/>
    <lineage>
        <taxon>Archaea</taxon>
        <taxon>Methanobacteriati</taxon>
        <taxon>Methanobacteriota</taxon>
        <taxon>Stenosarchaea group</taxon>
        <taxon>Halobacteria</taxon>
        <taxon>Halobacteriales</taxon>
        <taxon>Haloarculaceae</taxon>
        <taxon>Haloarcula</taxon>
    </lineage>
</organism>
<accession>A0AA41FZ39</accession>
<comment type="caution">
    <text evidence="2">The sequence shown here is derived from an EMBL/GenBank/DDBJ whole genome shotgun (WGS) entry which is preliminary data.</text>
</comment>
<proteinExistence type="predicted"/>
<dbReference type="EMBL" id="JAHQXE010000001">
    <property type="protein sequence ID" value="MBV0901215.1"/>
    <property type="molecule type" value="Genomic_DNA"/>
</dbReference>
<keyword evidence="1" id="KW-0472">Membrane</keyword>
<dbReference type="Proteomes" id="UP001166304">
    <property type="component" value="Unassembled WGS sequence"/>
</dbReference>
<protein>
    <submittedName>
        <fullName evidence="2">Uncharacterized protein</fullName>
    </submittedName>
</protein>
<keyword evidence="1" id="KW-0812">Transmembrane</keyword>
<sequence>MTAALHRPIAVVGYPAIGVLVLLQIVAPSAIAGLPVSTVVGATMTMFLAWGTVVGLVYRARWTATGFGVMAIAFAIQTLSGHGIQNQLVLYSVVGIAALLIVVGGQKDDPTPPRSPRSSY</sequence>
<evidence type="ECO:0000313" key="2">
    <source>
        <dbReference type="EMBL" id="MBV0901215.1"/>
    </source>
</evidence>
<feature type="transmembrane region" description="Helical" evidence="1">
    <location>
        <begin position="38"/>
        <end position="58"/>
    </location>
</feature>
<evidence type="ECO:0000256" key="1">
    <source>
        <dbReference type="SAM" id="Phobius"/>
    </source>
</evidence>
<gene>
    <name evidence="2" type="ORF">KTS37_05385</name>
</gene>
<dbReference type="AlphaFoldDB" id="A0AA41FZ39"/>